<evidence type="ECO:0000313" key="3">
    <source>
        <dbReference type="Proteomes" id="UP000784294"/>
    </source>
</evidence>
<dbReference type="Proteomes" id="UP000784294">
    <property type="component" value="Unassembled WGS sequence"/>
</dbReference>
<accession>A0A448XKY6</accession>
<dbReference type="EMBL" id="CAAALY010260077">
    <property type="protein sequence ID" value="VEL39099.1"/>
    <property type="molecule type" value="Genomic_DNA"/>
</dbReference>
<protein>
    <recommendedName>
        <fullName evidence="1">PI-PLC Y-box domain-containing protein</fullName>
    </recommendedName>
</protein>
<dbReference type="GO" id="GO:0007214">
    <property type="term" value="P:gamma-aminobutyric acid signaling pathway"/>
    <property type="evidence" value="ECO:0007669"/>
    <property type="project" value="TreeGrafter"/>
</dbReference>
<sequence>MNPLEIWTTGGQLAPLNYQTPGLFLDLATGFFARNGACGYVLKPVVQRQELSLFTPIPFENDDTGRLGMSAATTNTISADELDKTVPDLVPEVGKFKNDYLYKVNEKNS</sequence>
<name>A0A448XKY6_9PLAT</name>
<dbReference type="Pfam" id="PF00387">
    <property type="entry name" value="PI-PLC-Y"/>
    <property type="match status" value="1"/>
</dbReference>
<dbReference type="InterPro" id="IPR001192">
    <property type="entry name" value="PI-PLC_fam"/>
</dbReference>
<dbReference type="GO" id="GO:0048015">
    <property type="term" value="P:phosphatidylinositol-mediated signaling"/>
    <property type="evidence" value="ECO:0007669"/>
    <property type="project" value="TreeGrafter"/>
</dbReference>
<comment type="caution">
    <text evidence="2">The sequence shown here is derived from an EMBL/GenBank/DDBJ whole genome shotgun (WGS) entry which is preliminary data.</text>
</comment>
<dbReference type="OrthoDB" id="269822at2759"/>
<dbReference type="Gene3D" id="3.20.20.190">
    <property type="entry name" value="Phosphatidylinositol (PI) phosphodiesterase"/>
    <property type="match status" value="1"/>
</dbReference>
<reference evidence="2" key="1">
    <citation type="submission" date="2018-11" db="EMBL/GenBank/DDBJ databases">
        <authorList>
            <consortium name="Pathogen Informatics"/>
        </authorList>
    </citation>
    <scope>NUCLEOTIDE SEQUENCE</scope>
</reference>
<evidence type="ECO:0000313" key="2">
    <source>
        <dbReference type="EMBL" id="VEL39099.1"/>
    </source>
</evidence>
<dbReference type="GO" id="GO:0004435">
    <property type="term" value="F:phosphatidylinositol-4,5-bisphosphate phospholipase C activity"/>
    <property type="evidence" value="ECO:0007669"/>
    <property type="project" value="InterPro"/>
</dbReference>
<dbReference type="AlphaFoldDB" id="A0A448XKY6"/>
<dbReference type="PANTHER" id="PTHR10336:SF196">
    <property type="entry name" value="PHOSPHOINOSITIDE PHOSPHOLIPASE C"/>
    <property type="match status" value="1"/>
</dbReference>
<proteinExistence type="predicted"/>
<dbReference type="PANTHER" id="PTHR10336">
    <property type="entry name" value="PHOSPHOINOSITIDE-SPECIFIC PHOSPHOLIPASE C FAMILY PROTEIN"/>
    <property type="match status" value="1"/>
</dbReference>
<dbReference type="SUPFAM" id="SSF51695">
    <property type="entry name" value="PLC-like phosphodiesterases"/>
    <property type="match status" value="1"/>
</dbReference>
<dbReference type="GO" id="GO:0046488">
    <property type="term" value="P:phosphatidylinositol metabolic process"/>
    <property type="evidence" value="ECO:0007669"/>
    <property type="project" value="TreeGrafter"/>
</dbReference>
<dbReference type="PROSITE" id="PS50008">
    <property type="entry name" value="PIPLC_Y_DOMAIN"/>
    <property type="match status" value="1"/>
</dbReference>
<gene>
    <name evidence="2" type="ORF">PXEA_LOCUS32539</name>
</gene>
<dbReference type="InterPro" id="IPR017946">
    <property type="entry name" value="PLC-like_Pdiesterase_TIM-brl"/>
</dbReference>
<evidence type="ECO:0000259" key="1">
    <source>
        <dbReference type="PROSITE" id="PS50008"/>
    </source>
</evidence>
<keyword evidence="3" id="KW-1185">Reference proteome</keyword>
<organism evidence="2 3">
    <name type="scientific">Protopolystoma xenopodis</name>
    <dbReference type="NCBI Taxonomy" id="117903"/>
    <lineage>
        <taxon>Eukaryota</taxon>
        <taxon>Metazoa</taxon>
        <taxon>Spiralia</taxon>
        <taxon>Lophotrochozoa</taxon>
        <taxon>Platyhelminthes</taxon>
        <taxon>Monogenea</taxon>
        <taxon>Polyopisthocotylea</taxon>
        <taxon>Polystomatidea</taxon>
        <taxon>Polystomatidae</taxon>
        <taxon>Protopolystoma</taxon>
    </lineage>
</organism>
<dbReference type="GO" id="GO:0032228">
    <property type="term" value="P:regulation of synaptic transmission, GABAergic"/>
    <property type="evidence" value="ECO:0007669"/>
    <property type="project" value="TreeGrafter"/>
</dbReference>
<dbReference type="InterPro" id="IPR001711">
    <property type="entry name" value="PLipase_C_Pinositol-sp_Y"/>
</dbReference>
<dbReference type="GO" id="GO:0051209">
    <property type="term" value="P:release of sequestered calcium ion into cytosol"/>
    <property type="evidence" value="ECO:0007669"/>
    <property type="project" value="TreeGrafter"/>
</dbReference>
<feature type="domain" description="PI-PLC Y-box" evidence="1">
    <location>
        <begin position="1"/>
        <end position="48"/>
    </location>
</feature>